<dbReference type="InterPro" id="IPR035246">
    <property type="entry name" value="Spermidine_synt_N"/>
</dbReference>
<dbReference type="Gene3D" id="2.30.140.10">
    <property type="entry name" value="Spermidine synthase, tetramerisation domain"/>
    <property type="match status" value="1"/>
</dbReference>
<evidence type="ECO:0000256" key="1">
    <source>
        <dbReference type="ARBA" id="ARBA00007867"/>
    </source>
</evidence>
<feature type="binding site" evidence="4">
    <location>
        <position position="165"/>
    </location>
    <ligand>
        <name>S-methyl-5'-thioadenosine</name>
        <dbReference type="ChEBI" id="CHEBI:17509"/>
    </ligand>
</feature>
<comment type="similarity">
    <text evidence="1 4 6">Belongs to the spermidine/spermine synthase family.</text>
</comment>
<dbReference type="SUPFAM" id="SSF53335">
    <property type="entry name" value="S-adenosyl-L-methionine-dependent methyltransferases"/>
    <property type="match status" value="1"/>
</dbReference>
<keyword evidence="3 4" id="KW-0620">Polyamine biosynthesis</keyword>
<dbReference type="NCBIfam" id="NF037959">
    <property type="entry name" value="MFS_SpdSyn"/>
    <property type="match status" value="1"/>
</dbReference>
<accession>A0A0S6UAL8</accession>
<evidence type="ECO:0000256" key="4">
    <source>
        <dbReference type="HAMAP-Rule" id="MF_00198"/>
    </source>
</evidence>
<dbReference type="Gene3D" id="3.40.50.150">
    <property type="entry name" value="Vaccinia Virus protein VP39"/>
    <property type="match status" value="1"/>
</dbReference>
<evidence type="ECO:0000256" key="3">
    <source>
        <dbReference type="ARBA" id="ARBA00023115"/>
    </source>
</evidence>
<name>A0A0S6UAL8_NEOTH</name>
<feature type="domain" description="PABS" evidence="8">
    <location>
        <begin position="5"/>
        <end position="238"/>
    </location>
</feature>
<dbReference type="InterPro" id="IPR030374">
    <property type="entry name" value="PABS"/>
</dbReference>
<dbReference type="PANTHER" id="PTHR11558:SF11">
    <property type="entry name" value="SPERMIDINE SYNTHASE"/>
    <property type="match status" value="1"/>
</dbReference>
<dbReference type="GO" id="GO:0008295">
    <property type="term" value="P:spermidine biosynthetic process"/>
    <property type="evidence" value="ECO:0007669"/>
    <property type="project" value="UniProtKB-UniRule"/>
</dbReference>
<dbReference type="HAMAP" id="MF_00198">
    <property type="entry name" value="Spermidine_synth"/>
    <property type="match status" value="1"/>
</dbReference>
<evidence type="ECO:0000256" key="7">
    <source>
        <dbReference type="RuleBase" id="RU003837"/>
    </source>
</evidence>
<comment type="pathway">
    <text evidence="4">Amine and polyamine biosynthesis; spermidine biosynthesis; spermidine from putrescine: step 1/1.</text>
</comment>
<evidence type="ECO:0000256" key="6">
    <source>
        <dbReference type="RuleBase" id="RU003836"/>
    </source>
</evidence>
<feature type="binding site" evidence="4">
    <location>
        <begin position="158"/>
        <end position="161"/>
    </location>
    <ligand>
        <name>spermidine</name>
        <dbReference type="ChEBI" id="CHEBI:57834"/>
    </ligand>
</feature>
<feature type="binding site" evidence="4">
    <location>
        <position position="89"/>
    </location>
    <ligand>
        <name>spermidine</name>
        <dbReference type="ChEBI" id="CHEBI:57834"/>
    </ligand>
</feature>
<dbReference type="NCBIfam" id="NF002010">
    <property type="entry name" value="PRK00811.1"/>
    <property type="match status" value="1"/>
</dbReference>
<dbReference type="NCBIfam" id="TIGR00417">
    <property type="entry name" value="speE"/>
    <property type="match status" value="1"/>
</dbReference>
<dbReference type="InterPro" id="IPR037163">
    <property type="entry name" value="Spermidine_synt_N_sf"/>
</dbReference>
<protein>
    <recommendedName>
        <fullName evidence="4">Polyamine aminopropyltransferase</fullName>
    </recommendedName>
    <alternativeName>
        <fullName evidence="4">Putrescine aminopropyltransferase</fullName>
        <shortName evidence="4">PAPT</shortName>
    </alternativeName>
    <alternativeName>
        <fullName evidence="4">Spermidine synthase</fullName>
        <shortName evidence="4">SPDS</shortName>
        <shortName evidence="4">SPDSY</shortName>
        <ecNumber evidence="4">2.5.1.16</ecNumber>
    </alternativeName>
</protein>
<organism evidence="9">
    <name type="scientific">Moorella thermoacetica Y72</name>
    <dbReference type="NCBI Taxonomy" id="1325331"/>
    <lineage>
        <taxon>Bacteria</taxon>
        <taxon>Bacillati</taxon>
        <taxon>Bacillota</taxon>
        <taxon>Clostridia</taxon>
        <taxon>Neomoorellales</taxon>
        <taxon>Neomoorellaceae</taxon>
        <taxon>Neomoorella</taxon>
    </lineage>
</organism>
<evidence type="ECO:0000256" key="5">
    <source>
        <dbReference type="PROSITE-ProRule" id="PRU00354"/>
    </source>
</evidence>
<proteinExistence type="inferred from homology"/>
<comment type="function">
    <text evidence="4">Catalyzes the irreversible transfer of a propylamine group from the amino donor S-adenosylmethioninamine (decarboxy-AdoMet) to putrescine (1,4-diaminobutane) to yield spermidine.</text>
</comment>
<feature type="binding site" evidence="4">
    <location>
        <position position="109"/>
    </location>
    <ligand>
        <name>S-methyl-5'-thioadenosine</name>
        <dbReference type="ChEBI" id="CHEBI:17509"/>
    </ligand>
</feature>
<dbReference type="GO" id="GO:0004766">
    <property type="term" value="F:spermidine synthase activity"/>
    <property type="evidence" value="ECO:0007669"/>
    <property type="project" value="UniProtKB-UniRule"/>
</dbReference>
<feature type="binding site" evidence="4">
    <location>
        <position position="65"/>
    </location>
    <ligand>
        <name>spermidine</name>
        <dbReference type="ChEBI" id="CHEBI:57834"/>
    </ligand>
</feature>
<dbReference type="AlphaFoldDB" id="A0A0S6UAL8"/>
<dbReference type="UniPathway" id="UPA00248">
    <property type="reaction ID" value="UER00314"/>
</dbReference>
<dbReference type="EMBL" id="DF238840">
    <property type="protein sequence ID" value="GAF24952.1"/>
    <property type="molecule type" value="Genomic_DNA"/>
</dbReference>
<gene>
    <name evidence="4" type="primary">speE</name>
    <name evidence="9" type="ORF">MTY_0280</name>
</gene>
<dbReference type="PROSITE" id="PS01330">
    <property type="entry name" value="PABS_1"/>
    <property type="match status" value="1"/>
</dbReference>
<dbReference type="PROSITE" id="PS51006">
    <property type="entry name" value="PABS_2"/>
    <property type="match status" value="1"/>
</dbReference>
<dbReference type="InterPro" id="IPR030373">
    <property type="entry name" value="PABS_CS"/>
</dbReference>
<reference evidence="9" key="1">
    <citation type="journal article" date="2014" name="Gene">
        <title>Genome-guided analysis of transformation efficiency and carbon dioxide assimilation by Moorella thermoacetica Y72.</title>
        <authorList>
            <person name="Tsukahara K."/>
            <person name="Kita A."/>
            <person name="Nakashimada Y."/>
            <person name="Hoshino T."/>
            <person name="Murakami K."/>
        </authorList>
    </citation>
    <scope>NUCLEOTIDE SEQUENCE [LARGE SCALE GENOMIC DNA]</scope>
    <source>
        <strain evidence="9">Y72</strain>
    </source>
</reference>
<sequence length="285" mass="32396">MALRGIWFSELQTPDLAISVRLNQTLHHEKTPYQELAVVDTEAYGRMLLLDNIIQTTVKDEFFYHEMIAHVPLNTHPNPRTALVIGGGDGGVVREIVKHPSIEKVTLVEIDARVVANAREYLPEIACGLDDARVEIRFEDGIEHVRQRENTYDVIIVDSTDPIGPAVGLFSAEFYRNVYRALKADGVFVAQTESPIFNSRLIRRIQRDLNEIFPIARLYLTTVPTYPGGLWAFSLGSKKYDPLEVDWRQAPQVATRYYTPAIHQAAFSLPPFVQEFLEAPEEEEF</sequence>
<evidence type="ECO:0000256" key="2">
    <source>
        <dbReference type="ARBA" id="ARBA00022679"/>
    </source>
</evidence>
<feature type="binding site" evidence="4">
    <location>
        <position position="34"/>
    </location>
    <ligand>
        <name>S-methyl-5'-thioadenosine</name>
        <dbReference type="ChEBI" id="CHEBI:17509"/>
    </ligand>
</feature>
<dbReference type="Pfam" id="PF01564">
    <property type="entry name" value="Spermine_synth"/>
    <property type="match status" value="1"/>
</dbReference>
<keyword evidence="4 7" id="KW-0745">Spermidine biosynthesis</keyword>
<comment type="catalytic activity">
    <reaction evidence="4 7">
        <text>S-adenosyl 3-(methylsulfanyl)propylamine + putrescine = S-methyl-5'-thioadenosine + spermidine + H(+)</text>
        <dbReference type="Rhea" id="RHEA:12721"/>
        <dbReference type="ChEBI" id="CHEBI:15378"/>
        <dbReference type="ChEBI" id="CHEBI:17509"/>
        <dbReference type="ChEBI" id="CHEBI:57443"/>
        <dbReference type="ChEBI" id="CHEBI:57834"/>
        <dbReference type="ChEBI" id="CHEBI:326268"/>
        <dbReference type="EC" id="2.5.1.16"/>
    </reaction>
</comment>
<dbReference type="InterPro" id="IPR001045">
    <property type="entry name" value="Spermi_synthase"/>
</dbReference>
<dbReference type="GO" id="GO:0005829">
    <property type="term" value="C:cytosol"/>
    <property type="evidence" value="ECO:0007669"/>
    <property type="project" value="TreeGrafter"/>
</dbReference>
<comment type="subunit">
    <text evidence="4">Homodimer or homotetramer.</text>
</comment>
<feature type="binding site" evidence="4">
    <location>
        <begin position="140"/>
        <end position="141"/>
    </location>
    <ligand>
        <name>S-methyl-5'-thioadenosine</name>
        <dbReference type="ChEBI" id="CHEBI:17509"/>
    </ligand>
</feature>
<evidence type="ECO:0000313" key="9">
    <source>
        <dbReference type="EMBL" id="GAF24952.1"/>
    </source>
</evidence>
<dbReference type="EC" id="2.5.1.16" evidence="4"/>
<dbReference type="Pfam" id="PF17284">
    <property type="entry name" value="Spermine_synt_N"/>
    <property type="match status" value="1"/>
</dbReference>
<dbReference type="Proteomes" id="UP000063718">
    <property type="component" value="Unassembled WGS sequence"/>
</dbReference>
<dbReference type="PANTHER" id="PTHR11558">
    <property type="entry name" value="SPERMIDINE/SPERMINE SYNTHASE"/>
    <property type="match status" value="1"/>
</dbReference>
<dbReference type="CDD" id="cd02440">
    <property type="entry name" value="AdoMet_MTases"/>
    <property type="match status" value="1"/>
</dbReference>
<evidence type="ECO:0000259" key="8">
    <source>
        <dbReference type="PROSITE" id="PS51006"/>
    </source>
</evidence>
<keyword evidence="2 4" id="KW-0808">Transferase</keyword>
<dbReference type="InterPro" id="IPR029063">
    <property type="entry name" value="SAM-dependent_MTases_sf"/>
</dbReference>
<feature type="active site" description="Proton acceptor" evidence="4 5">
    <location>
        <position position="158"/>
    </location>
</feature>